<dbReference type="Pfam" id="PF13462">
    <property type="entry name" value="Thioredoxin_4"/>
    <property type="match status" value="1"/>
</dbReference>
<evidence type="ECO:0000256" key="2">
    <source>
        <dbReference type="ARBA" id="ARBA00022729"/>
    </source>
</evidence>
<accession>A0A382IV99</accession>
<gene>
    <name evidence="7" type="ORF">METZ01_LOCUS255941</name>
</gene>
<evidence type="ECO:0000256" key="1">
    <source>
        <dbReference type="ARBA" id="ARBA00005791"/>
    </source>
</evidence>
<evidence type="ECO:0000313" key="7">
    <source>
        <dbReference type="EMBL" id="SVC03087.1"/>
    </source>
</evidence>
<dbReference type="PANTHER" id="PTHR13887:SF14">
    <property type="entry name" value="DISULFIDE BOND FORMATION PROTEIN D"/>
    <property type="match status" value="1"/>
</dbReference>
<dbReference type="EMBL" id="UINC01069591">
    <property type="protein sequence ID" value="SVC03087.1"/>
    <property type="molecule type" value="Genomic_DNA"/>
</dbReference>
<comment type="similarity">
    <text evidence="1">Belongs to the thioredoxin family. DsbA subfamily.</text>
</comment>
<dbReference type="GO" id="GO:0016491">
    <property type="term" value="F:oxidoreductase activity"/>
    <property type="evidence" value="ECO:0007669"/>
    <property type="project" value="UniProtKB-KW"/>
</dbReference>
<feature type="domain" description="Thioredoxin" evidence="6">
    <location>
        <begin position="12"/>
        <end position="228"/>
    </location>
</feature>
<dbReference type="AlphaFoldDB" id="A0A382IV99"/>
<evidence type="ECO:0000256" key="5">
    <source>
        <dbReference type="ARBA" id="ARBA00023284"/>
    </source>
</evidence>
<dbReference type="PANTHER" id="PTHR13887">
    <property type="entry name" value="GLUTATHIONE S-TRANSFERASE KAPPA"/>
    <property type="match status" value="1"/>
</dbReference>
<evidence type="ECO:0000256" key="4">
    <source>
        <dbReference type="ARBA" id="ARBA00023157"/>
    </source>
</evidence>
<sequence length="231" mass="25026">MRKLYLVLAAVAIAGVASVALSVGSGSGGAVVAPIEIEGIDSLPRLVALAQGVTKGDPDASIEILEFGDYQCPACMNFAGMIKPQIDLSYVETGRVRFIFYDFPLGGMHQHAFLAARAARCADDQDRFWEYHDHLFRMQPRWSTETSAVNTFVDYAGDLGLDRGPFDECLKSDRHAEVVTANMYLGQQLGVSGTPTIMINKDGSVRRVPGDFLSIQAYIEDLLEEDGAGAS</sequence>
<keyword evidence="3" id="KW-0560">Oxidoreductase</keyword>
<name>A0A382IV99_9ZZZZ</name>
<keyword evidence="2" id="KW-0732">Signal</keyword>
<keyword evidence="5" id="KW-0676">Redox-active center</keyword>
<evidence type="ECO:0000259" key="6">
    <source>
        <dbReference type="PROSITE" id="PS51352"/>
    </source>
</evidence>
<proteinExistence type="inferred from homology"/>
<dbReference type="InterPro" id="IPR013766">
    <property type="entry name" value="Thioredoxin_domain"/>
</dbReference>
<organism evidence="7">
    <name type="scientific">marine metagenome</name>
    <dbReference type="NCBI Taxonomy" id="408172"/>
    <lineage>
        <taxon>unclassified sequences</taxon>
        <taxon>metagenomes</taxon>
        <taxon>ecological metagenomes</taxon>
    </lineage>
</organism>
<dbReference type="InterPro" id="IPR036249">
    <property type="entry name" value="Thioredoxin-like_sf"/>
</dbReference>
<dbReference type="InterPro" id="IPR012336">
    <property type="entry name" value="Thioredoxin-like_fold"/>
</dbReference>
<keyword evidence="4" id="KW-1015">Disulfide bond</keyword>
<dbReference type="PROSITE" id="PS51352">
    <property type="entry name" value="THIOREDOXIN_2"/>
    <property type="match status" value="1"/>
</dbReference>
<dbReference type="Gene3D" id="3.40.30.10">
    <property type="entry name" value="Glutaredoxin"/>
    <property type="match status" value="1"/>
</dbReference>
<dbReference type="SUPFAM" id="SSF52833">
    <property type="entry name" value="Thioredoxin-like"/>
    <property type="match status" value="1"/>
</dbReference>
<protein>
    <recommendedName>
        <fullName evidence="6">Thioredoxin domain-containing protein</fullName>
    </recommendedName>
</protein>
<reference evidence="7" key="1">
    <citation type="submission" date="2018-05" db="EMBL/GenBank/DDBJ databases">
        <authorList>
            <person name="Lanie J.A."/>
            <person name="Ng W.-L."/>
            <person name="Kazmierczak K.M."/>
            <person name="Andrzejewski T.M."/>
            <person name="Davidsen T.M."/>
            <person name="Wayne K.J."/>
            <person name="Tettelin H."/>
            <person name="Glass J.I."/>
            <person name="Rusch D."/>
            <person name="Podicherti R."/>
            <person name="Tsui H.-C.T."/>
            <person name="Winkler M.E."/>
        </authorList>
    </citation>
    <scope>NUCLEOTIDE SEQUENCE</scope>
</reference>
<evidence type="ECO:0000256" key="3">
    <source>
        <dbReference type="ARBA" id="ARBA00023002"/>
    </source>
</evidence>